<comment type="caution">
    <text evidence="4">The sequence shown here is derived from an EMBL/GenBank/DDBJ whole genome shotgun (WGS) entry which is preliminary data.</text>
</comment>
<name>A0A853CM30_9ACTN</name>
<evidence type="ECO:0000313" key="5">
    <source>
        <dbReference type="Proteomes" id="UP000541969"/>
    </source>
</evidence>
<protein>
    <recommendedName>
        <fullName evidence="6">DUF4352 domain-containing protein</fullName>
    </recommendedName>
</protein>
<evidence type="ECO:0000256" key="3">
    <source>
        <dbReference type="SAM" id="SignalP"/>
    </source>
</evidence>
<dbReference type="AlphaFoldDB" id="A0A853CM30"/>
<evidence type="ECO:0000256" key="2">
    <source>
        <dbReference type="SAM" id="MobiDB-lite"/>
    </source>
</evidence>
<gene>
    <name evidence="4" type="ORF">GGQ55_004905</name>
</gene>
<dbReference type="EMBL" id="JACBZT010000001">
    <property type="protein sequence ID" value="NYJ08627.1"/>
    <property type="molecule type" value="Genomic_DNA"/>
</dbReference>
<reference evidence="4 5" key="1">
    <citation type="submission" date="2020-07" db="EMBL/GenBank/DDBJ databases">
        <title>Sequencing the genomes of 1000 actinobacteria strains.</title>
        <authorList>
            <person name="Klenk H.-P."/>
        </authorList>
    </citation>
    <scope>NUCLEOTIDE SEQUENCE [LARGE SCALE GENOMIC DNA]</scope>
    <source>
        <strain evidence="4 5">DSM 104001</strain>
    </source>
</reference>
<dbReference type="PROSITE" id="PS51257">
    <property type="entry name" value="PROKAR_LIPOPROTEIN"/>
    <property type="match status" value="1"/>
</dbReference>
<dbReference type="Proteomes" id="UP000541969">
    <property type="component" value="Unassembled WGS sequence"/>
</dbReference>
<keyword evidence="5" id="KW-1185">Reference proteome</keyword>
<feature type="signal peptide" evidence="3">
    <location>
        <begin position="1"/>
        <end position="25"/>
    </location>
</feature>
<evidence type="ECO:0000256" key="1">
    <source>
        <dbReference type="ARBA" id="ARBA00022729"/>
    </source>
</evidence>
<sequence>MNGRRALGTCAVALGVLLASGCATTVRGQATADPAIGPGEAVAPSTDPPSSSSSAPAAPGGNARGNIEKQIGEEAGVTGTDGSDLMTFTVDAIQVDYPCSGDYPQPPENGHFVGLSMHITTAPNLPADSFVDINATDFSFIGGDGVTVSNVDTFPAFTCAPDAEQLPSGPLGSGQQYVGTLVLDVPETTGIVQYQPLYLTQGGWEWHF</sequence>
<dbReference type="InterPro" id="IPR029050">
    <property type="entry name" value="Immunoprotect_excell_Ig-like"/>
</dbReference>
<feature type="compositionally biased region" description="Low complexity" evidence="2">
    <location>
        <begin position="41"/>
        <end position="59"/>
    </location>
</feature>
<keyword evidence="1 3" id="KW-0732">Signal</keyword>
<feature type="region of interest" description="Disordered" evidence="2">
    <location>
        <begin position="33"/>
        <end position="66"/>
    </location>
</feature>
<evidence type="ECO:0008006" key="6">
    <source>
        <dbReference type="Google" id="ProtNLM"/>
    </source>
</evidence>
<organism evidence="4 5">
    <name type="scientific">Petropleomorpha daqingensis</name>
    <dbReference type="NCBI Taxonomy" id="2026353"/>
    <lineage>
        <taxon>Bacteria</taxon>
        <taxon>Bacillati</taxon>
        <taxon>Actinomycetota</taxon>
        <taxon>Actinomycetes</taxon>
        <taxon>Geodermatophilales</taxon>
        <taxon>Geodermatophilaceae</taxon>
        <taxon>Petropleomorpha</taxon>
    </lineage>
</organism>
<accession>A0A853CM30</accession>
<feature type="chain" id="PRO_5039093388" description="DUF4352 domain-containing protein" evidence="3">
    <location>
        <begin position="26"/>
        <end position="208"/>
    </location>
</feature>
<proteinExistence type="predicted"/>
<dbReference type="Gene3D" id="2.60.40.1240">
    <property type="match status" value="1"/>
</dbReference>
<evidence type="ECO:0000313" key="4">
    <source>
        <dbReference type="EMBL" id="NYJ08627.1"/>
    </source>
</evidence>
<dbReference type="RefSeq" id="WP_179721362.1">
    <property type="nucleotide sequence ID" value="NZ_JACBZT010000001.1"/>
</dbReference>